<dbReference type="InterPro" id="IPR014710">
    <property type="entry name" value="RmlC-like_jellyroll"/>
</dbReference>
<accession>E7MZE1</accession>
<dbReference type="EMBL" id="AECV01000001">
    <property type="protein sequence ID" value="EFW30455.1"/>
    <property type="molecule type" value="Genomic_DNA"/>
</dbReference>
<protein>
    <submittedName>
        <fullName evidence="3">Cupin domain protein</fullName>
    </submittedName>
</protein>
<dbReference type="Gene3D" id="2.60.120.10">
    <property type="entry name" value="Jelly Rolls"/>
    <property type="match status" value="1"/>
</dbReference>
<dbReference type="HOGENOM" id="CLU_137371_2_1_9"/>
<reference evidence="3 4" key="1">
    <citation type="submission" date="2010-08" db="EMBL/GenBank/DDBJ databases">
        <authorList>
            <person name="Weinstock G."/>
            <person name="Sodergren E."/>
            <person name="Clifton S."/>
            <person name="Fulton L."/>
            <person name="Fulton B."/>
            <person name="Courtney L."/>
            <person name="Fronick C."/>
            <person name="Harrison M."/>
            <person name="Strong C."/>
            <person name="Farmer C."/>
            <person name="Delahaunty K."/>
            <person name="Markovic C."/>
            <person name="Hall O."/>
            <person name="Minx P."/>
            <person name="Tomlinson C."/>
            <person name="Mitreva M."/>
            <person name="Hou S."/>
            <person name="Chen J."/>
            <person name="Wollam A."/>
            <person name="Pepin K.H."/>
            <person name="Johnson M."/>
            <person name="Bhonagiri V."/>
            <person name="Zhang X."/>
            <person name="Suruliraj S."/>
            <person name="Warren W."/>
            <person name="Chinwalla A."/>
            <person name="Mardis E.R."/>
            <person name="Wilson R.K."/>
        </authorList>
    </citation>
    <scope>NUCLEOTIDE SEQUENCE [LARGE SCALE GENOMIC DNA]</scope>
    <source>
        <strain evidence="3 4">F0399</strain>
    </source>
</reference>
<dbReference type="Pfam" id="PF07883">
    <property type="entry name" value="Cupin_2"/>
    <property type="match status" value="1"/>
</dbReference>
<dbReference type="RefSeq" id="WP_009348713.1">
    <property type="nucleotide sequence ID" value="NZ_GL638127.1"/>
</dbReference>
<dbReference type="GO" id="GO:0046872">
    <property type="term" value="F:metal ion binding"/>
    <property type="evidence" value="ECO:0007669"/>
    <property type="project" value="UniProtKB-KW"/>
</dbReference>
<keyword evidence="4" id="KW-1185">Reference proteome</keyword>
<dbReference type="PANTHER" id="PTHR35848:SF6">
    <property type="entry name" value="CUPIN TYPE-2 DOMAIN-CONTAINING PROTEIN"/>
    <property type="match status" value="1"/>
</dbReference>
<dbReference type="InterPro" id="IPR013096">
    <property type="entry name" value="Cupin_2"/>
</dbReference>
<gene>
    <name evidence="3" type="ORF">HMPREF9555_00081</name>
</gene>
<evidence type="ECO:0000313" key="3">
    <source>
        <dbReference type="EMBL" id="EFW30455.1"/>
    </source>
</evidence>
<evidence type="ECO:0000313" key="4">
    <source>
        <dbReference type="Proteomes" id="UP000004633"/>
    </source>
</evidence>
<dbReference type="Proteomes" id="UP000004633">
    <property type="component" value="Unassembled WGS sequence"/>
</dbReference>
<organism evidence="3 4">
    <name type="scientific">Selenomonas artemidis F0399</name>
    <dbReference type="NCBI Taxonomy" id="749551"/>
    <lineage>
        <taxon>Bacteria</taxon>
        <taxon>Bacillati</taxon>
        <taxon>Bacillota</taxon>
        <taxon>Negativicutes</taxon>
        <taxon>Selenomonadales</taxon>
        <taxon>Selenomonadaceae</taxon>
        <taxon>Selenomonas</taxon>
    </lineage>
</organism>
<feature type="domain" description="Cupin type-2" evidence="2">
    <location>
        <begin position="40"/>
        <end position="107"/>
    </location>
</feature>
<keyword evidence="1" id="KW-0479">Metal-binding</keyword>
<dbReference type="AlphaFoldDB" id="E7MZE1"/>
<evidence type="ECO:0000259" key="2">
    <source>
        <dbReference type="Pfam" id="PF07883"/>
    </source>
</evidence>
<proteinExistence type="predicted"/>
<dbReference type="InterPro" id="IPR011051">
    <property type="entry name" value="RmlC_Cupin_sf"/>
</dbReference>
<sequence length="122" mass="12861">MIEAGTAFSARRVHLADVAKAGETATRTTIYSTASTSGVVWVLKPGQEIKTHGHAQADDIWICVQGTGVFYPAPGQEEPIAKGDVIVSAKGACHGMRNTGTEDFVFVGILAPLPADYYPIEG</sequence>
<dbReference type="STRING" id="749551.HMPREF9555_00081"/>
<name>E7MZE1_9FIRM</name>
<comment type="caution">
    <text evidence="3">The sequence shown here is derived from an EMBL/GenBank/DDBJ whole genome shotgun (WGS) entry which is preliminary data.</text>
</comment>
<dbReference type="SUPFAM" id="SSF51182">
    <property type="entry name" value="RmlC-like cupins"/>
    <property type="match status" value="1"/>
</dbReference>
<dbReference type="PANTHER" id="PTHR35848">
    <property type="entry name" value="OXALATE-BINDING PROTEIN"/>
    <property type="match status" value="1"/>
</dbReference>
<evidence type="ECO:0000256" key="1">
    <source>
        <dbReference type="ARBA" id="ARBA00022723"/>
    </source>
</evidence>
<dbReference type="InterPro" id="IPR051610">
    <property type="entry name" value="GPI/OXD"/>
</dbReference>